<organism evidence="1 2">
    <name type="scientific">Prunus yedoensis var. nudiflora</name>
    <dbReference type="NCBI Taxonomy" id="2094558"/>
    <lineage>
        <taxon>Eukaryota</taxon>
        <taxon>Viridiplantae</taxon>
        <taxon>Streptophyta</taxon>
        <taxon>Embryophyta</taxon>
        <taxon>Tracheophyta</taxon>
        <taxon>Spermatophyta</taxon>
        <taxon>Magnoliopsida</taxon>
        <taxon>eudicotyledons</taxon>
        <taxon>Gunneridae</taxon>
        <taxon>Pentapetalae</taxon>
        <taxon>rosids</taxon>
        <taxon>fabids</taxon>
        <taxon>Rosales</taxon>
        <taxon>Rosaceae</taxon>
        <taxon>Amygdaloideae</taxon>
        <taxon>Amygdaleae</taxon>
        <taxon>Prunus</taxon>
    </lineage>
</organism>
<dbReference type="AlphaFoldDB" id="A0A314U962"/>
<comment type="caution">
    <text evidence="1">The sequence shown here is derived from an EMBL/GenBank/DDBJ whole genome shotgun (WGS) entry which is preliminary data.</text>
</comment>
<protein>
    <submittedName>
        <fullName evidence="1">Uncharacterized protein</fullName>
    </submittedName>
</protein>
<gene>
    <name evidence="1" type="ORF">Pyn_21969</name>
</gene>
<keyword evidence="2" id="KW-1185">Reference proteome</keyword>
<name>A0A314U962_PRUYE</name>
<dbReference type="EMBL" id="PJQY01003871">
    <property type="protein sequence ID" value="PQM33810.1"/>
    <property type="molecule type" value="Genomic_DNA"/>
</dbReference>
<accession>A0A314U962</accession>
<evidence type="ECO:0000313" key="1">
    <source>
        <dbReference type="EMBL" id="PQM33810.1"/>
    </source>
</evidence>
<sequence length="63" mass="6809">MYLTLATADKEVALARCQTEAAKSAVAEAQGAKEETKRKLGVVKEALAKVEWMKVEEVASART</sequence>
<evidence type="ECO:0000313" key="2">
    <source>
        <dbReference type="Proteomes" id="UP000250321"/>
    </source>
</evidence>
<reference evidence="1 2" key="1">
    <citation type="submission" date="2018-02" db="EMBL/GenBank/DDBJ databases">
        <title>Draft genome of wild Prunus yedoensis var. nudiflora.</title>
        <authorList>
            <person name="Baek S."/>
            <person name="Kim J.-H."/>
            <person name="Choi K."/>
            <person name="Kim G.-B."/>
            <person name="Cho A."/>
            <person name="Jang H."/>
            <person name="Shin C.-H."/>
            <person name="Yu H.-J."/>
            <person name="Mun J.-H."/>
        </authorList>
    </citation>
    <scope>NUCLEOTIDE SEQUENCE [LARGE SCALE GENOMIC DNA]</scope>
    <source>
        <strain evidence="2">cv. Jeju island</strain>
        <tissue evidence="1">Leaf</tissue>
    </source>
</reference>
<proteinExistence type="predicted"/>
<dbReference type="Proteomes" id="UP000250321">
    <property type="component" value="Unassembled WGS sequence"/>
</dbReference>